<accession>G0NBT7</accession>
<dbReference type="EMBL" id="GL379859">
    <property type="protein sequence ID" value="EGT57126.1"/>
    <property type="molecule type" value="Genomic_DNA"/>
</dbReference>
<evidence type="ECO:0000313" key="2">
    <source>
        <dbReference type="EMBL" id="EGT57126.1"/>
    </source>
</evidence>
<feature type="compositionally biased region" description="Basic and acidic residues" evidence="1">
    <location>
        <begin position="61"/>
        <end position="76"/>
    </location>
</feature>
<dbReference type="AlphaFoldDB" id="G0NBT7"/>
<dbReference type="HOGENOM" id="CLU_977378_0_0_1"/>
<evidence type="ECO:0000256" key="1">
    <source>
        <dbReference type="SAM" id="MobiDB-lite"/>
    </source>
</evidence>
<feature type="region of interest" description="Disordered" evidence="1">
    <location>
        <begin position="146"/>
        <end position="271"/>
    </location>
</feature>
<feature type="region of interest" description="Disordered" evidence="1">
    <location>
        <begin position="1"/>
        <end position="46"/>
    </location>
</feature>
<gene>
    <name evidence="2" type="ORF">CAEBREN_15402</name>
</gene>
<dbReference type="InParanoid" id="G0NBT7"/>
<feature type="compositionally biased region" description="Basic and acidic residues" evidence="1">
    <location>
        <begin position="146"/>
        <end position="172"/>
    </location>
</feature>
<dbReference type="eggNOG" id="ENOG502TIH4">
    <property type="taxonomic scope" value="Eukaryota"/>
</dbReference>
<feature type="compositionally biased region" description="Low complexity" evidence="1">
    <location>
        <begin position="177"/>
        <end position="218"/>
    </location>
</feature>
<dbReference type="OMA" id="NTEEPHI"/>
<keyword evidence="3" id="KW-1185">Reference proteome</keyword>
<protein>
    <submittedName>
        <fullName evidence="2">Uncharacterized protein</fullName>
    </submittedName>
</protein>
<dbReference type="Proteomes" id="UP000008068">
    <property type="component" value="Unassembled WGS sequence"/>
</dbReference>
<organism evidence="3">
    <name type="scientific">Caenorhabditis brenneri</name>
    <name type="common">Nematode worm</name>
    <dbReference type="NCBI Taxonomy" id="135651"/>
    <lineage>
        <taxon>Eukaryota</taxon>
        <taxon>Metazoa</taxon>
        <taxon>Ecdysozoa</taxon>
        <taxon>Nematoda</taxon>
        <taxon>Chromadorea</taxon>
        <taxon>Rhabditida</taxon>
        <taxon>Rhabditina</taxon>
        <taxon>Rhabditomorpha</taxon>
        <taxon>Rhabditoidea</taxon>
        <taxon>Rhabditidae</taxon>
        <taxon>Peloderinae</taxon>
        <taxon>Caenorhabditis</taxon>
    </lineage>
</organism>
<feature type="compositionally biased region" description="Low complexity" evidence="1">
    <location>
        <begin position="246"/>
        <end position="256"/>
    </location>
</feature>
<reference evidence="3" key="1">
    <citation type="submission" date="2011-07" db="EMBL/GenBank/DDBJ databases">
        <authorList>
            <consortium name="Caenorhabditis brenneri Sequencing and Analysis Consortium"/>
            <person name="Wilson R.K."/>
        </authorList>
    </citation>
    <scope>NUCLEOTIDE SEQUENCE [LARGE SCALE GENOMIC DNA]</scope>
    <source>
        <strain evidence="3">PB2801</strain>
    </source>
</reference>
<name>G0NBT7_CAEBE</name>
<sequence length="285" mass="31319">MRAGPKFSKYAFFQTVPTPTPSPSPPPISTSDASTNTDEPHLSLEDLQPILTNSIAKHLKERLPPKHPEPKKTREDPIEDPTPSKPPVQNQNVLQNSTYNLFPRMSKLKDLDAIIKQKETQLAILNLEIETNRNIKKVIEMRAVMKEKKEKKAAEEKSEAKMEPEPPKKAPSESEDTSSSSRSSTSGTESSETGTSSSSDSSSEDSTSPSSSSSPPSSAETVRAAQPGQNLAVKDKNDGDSTIEDPFSSRQESSPPEEVPPESPTTAYLNQVRNNIMNQMQKRYL</sequence>
<proteinExistence type="predicted"/>
<feature type="compositionally biased region" description="Pro residues" evidence="1">
    <location>
        <begin position="18"/>
        <end position="28"/>
    </location>
</feature>
<dbReference type="OrthoDB" id="5877690at2759"/>
<dbReference type="FunCoup" id="G0NBT7">
    <property type="interactions" value="1850"/>
</dbReference>
<feature type="region of interest" description="Disordered" evidence="1">
    <location>
        <begin position="59"/>
        <end position="93"/>
    </location>
</feature>
<evidence type="ECO:0000313" key="3">
    <source>
        <dbReference type="Proteomes" id="UP000008068"/>
    </source>
</evidence>